<organism evidence="3 4">
    <name type="scientific">Effrenium voratum</name>
    <dbReference type="NCBI Taxonomy" id="2562239"/>
    <lineage>
        <taxon>Eukaryota</taxon>
        <taxon>Sar</taxon>
        <taxon>Alveolata</taxon>
        <taxon>Dinophyceae</taxon>
        <taxon>Suessiales</taxon>
        <taxon>Symbiodiniaceae</taxon>
        <taxon>Effrenium</taxon>
    </lineage>
</organism>
<dbReference type="Proteomes" id="UP001178507">
    <property type="component" value="Unassembled WGS sequence"/>
</dbReference>
<accession>A0AA36MN02</accession>
<feature type="coiled-coil region" evidence="1">
    <location>
        <begin position="54"/>
        <end position="110"/>
    </location>
</feature>
<evidence type="ECO:0000313" key="3">
    <source>
        <dbReference type="EMBL" id="CAJ1373558.1"/>
    </source>
</evidence>
<comment type="caution">
    <text evidence="3">The sequence shown here is derived from an EMBL/GenBank/DDBJ whole genome shotgun (WGS) entry which is preliminary data.</text>
</comment>
<protein>
    <submittedName>
        <fullName evidence="3">Uncharacterized protein</fullName>
    </submittedName>
</protein>
<keyword evidence="4" id="KW-1185">Reference proteome</keyword>
<evidence type="ECO:0000256" key="2">
    <source>
        <dbReference type="SAM" id="MobiDB-lite"/>
    </source>
</evidence>
<dbReference type="EMBL" id="CAUJNA010000202">
    <property type="protein sequence ID" value="CAJ1373558.1"/>
    <property type="molecule type" value="Genomic_DNA"/>
</dbReference>
<feature type="region of interest" description="Disordered" evidence="2">
    <location>
        <begin position="1"/>
        <end position="22"/>
    </location>
</feature>
<evidence type="ECO:0000256" key="1">
    <source>
        <dbReference type="SAM" id="Coils"/>
    </source>
</evidence>
<reference evidence="3" key="1">
    <citation type="submission" date="2023-08" db="EMBL/GenBank/DDBJ databases">
        <authorList>
            <person name="Chen Y."/>
            <person name="Shah S."/>
            <person name="Dougan E. K."/>
            <person name="Thang M."/>
            <person name="Chan C."/>
        </authorList>
    </citation>
    <scope>NUCLEOTIDE SEQUENCE</scope>
</reference>
<dbReference type="AlphaFoldDB" id="A0AA36MN02"/>
<gene>
    <name evidence="3" type="ORF">EVOR1521_LOCUS3340</name>
</gene>
<name>A0AA36MN02_9DINO</name>
<evidence type="ECO:0000313" key="4">
    <source>
        <dbReference type="Proteomes" id="UP001178507"/>
    </source>
</evidence>
<proteinExistence type="predicted"/>
<feature type="region of interest" description="Disordered" evidence="2">
    <location>
        <begin position="198"/>
        <end position="227"/>
    </location>
</feature>
<keyword evidence="1" id="KW-0175">Coiled coil</keyword>
<sequence>MAPKKQSVPENKSLPEIQDDQEEQELSELLSLLCMEDAMDKVAGSSTDTVQGYFNRVNQEAKKMMAAHKMLKQELSTREKMIKKAIAKAKSEANATIKKQEKAMKRLEMKNITVLFNGQRFMVPTWGAMTVGMLRKHLVVMWNTNNSDRPIANVRATKLAVLHNMEKLHLKPRASLGSFKLSEDMVLHVSFMADEDEDAASSLINDDEQFEGMDGDLIDDEQDSDEQ</sequence>